<sequence length="199" mass="22610">MTDQTTTEALKGSPQLEVFRIIDERLQDAVRREEDTDYRSAKANRRTQTIGRISVVTVLVLTPPVFYLIWTLVGAMGVITDRMGSMHEQVDLMEQDFDEVAARMSRINSAVGNMSNNIAVIEPMEQRLLRMRDDVDLISTSMGGIAPNVHSIDQILGGMDQNLLQMNHVFGFLNRDVFRMRQNVNQMSSPMRMVPFFGQ</sequence>
<keyword evidence="1" id="KW-0472">Membrane</keyword>
<evidence type="ECO:0000313" key="2">
    <source>
        <dbReference type="EMBL" id="MBK1617944.1"/>
    </source>
</evidence>
<organism evidence="2 3">
    <name type="scientific">Lamprobacter modestohalophilus</name>
    <dbReference type="NCBI Taxonomy" id="1064514"/>
    <lineage>
        <taxon>Bacteria</taxon>
        <taxon>Pseudomonadati</taxon>
        <taxon>Pseudomonadota</taxon>
        <taxon>Gammaproteobacteria</taxon>
        <taxon>Chromatiales</taxon>
        <taxon>Chromatiaceae</taxon>
        <taxon>Lamprobacter</taxon>
    </lineage>
</organism>
<dbReference type="EMBL" id="NRRY01000006">
    <property type="protein sequence ID" value="MBK1617944.1"/>
    <property type="molecule type" value="Genomic_DNA"/>
</dbReference>
<proteinExistence type="predicted"/>
<comment type="caution">
    <text evidence="2">The sequence shown here is derived from an EMBL/GenBank/DDBJ whole genome shotgun (WGS) entry which is preliminary data.</text>
</comment>
<evidence type="ECO:0008006" key="4">
    <source>
        <dbReference type="Google" id="ProtNLM"/>
    </source>
</evidence>
<reference evidence="2 3" key="1">
    <citation type="journal article" date="2020" name="Microorganisms">
        <title>Osmotic Adaptation and Compatible Solute Biosynthesis of Phototrophic Bacteria as Revealed from Genome Analyses.</title>
        <authorList>
            <person name="Imhoff J.F."/>
            <person name="Rahn T."/>
            <person name="Kunzel S."/>
            <person name="Keller A."/>
            <person name="Neulinger S.C."/>
        </authorList>
    </citation>
    <scope>NUCLEOTIDE SEQUENCE [LARGE SCALE GENOMIC DNA]</scope>
    <source>
        <strain evidence="2 3">DSM 25653</strain>
    </source>
</reference>
<keyword evidence="3" id="KW-1185">Reference proteome</keyword>
<evidence type="ECO:0000313" key="3">
    <source>
        <dbReference type="Proteomes" id="UP001138768"/>
    </source>
</evidence>
<dbReference type="RefSeq" id="WP_200240334.1">
    <property type="nucleotide sequence ID" value="NZ_NRRY01000006.1"/>
</dbReference>
<accession>A0A9X0W6X2</accession>
<name>A0A9X0W6X2_9GAMM</name>
<evidence type="ECO:0000256" key="1">
    <source>
        <dbReference type="SAM" id="Phobius"/>
    </source>
</evidence>
<gene>
    <name evidence="2" type="ORF">CKO42_05640</name>
</gene>
<feature type="transmembrane region" description="Helical" evidence="1">
    <location>
        <begin position="53"/>
        <end position="79"/>
    </location>
</feature>
<protein>
    <recommendedName>
        <fullName evidence="4">Translation initiation factor 2</fullName>
    </recommendedName>
</protein>
<dbReference type="Proteomes" id="UP001138768">
    <property type="component" value="Unassembled WGS sequence"/>
</dbReference>
<dbReference type="AlphaFoldDB" id="A0A9X0W6X2"/>
<keyword evidence="1" id="KW-1133">Transmembrane helix</keyword>
<keyword evidence="1" id="KW-0812">Transmembrane</keyword>